<name>A0ABP7ESZ3_9ACTN</name>
<dbReference type="Proteomes" id="UP001500908">
    <property type="component" value="Unassembled WGS sequence"/>
</dbReference>
<evidence type="ECO:0000256" key="5">
    <source>
        <dbReference type="ARBA" id="ARBA00022989"/>
    </source>
</evidence>
<protein>
    <submittedName>
        <fullName evidence="8">Na+/H+ antiporter subunit E</fullName>
    </submittedName>
</protein>
<dbReference type="NCBIfam" id="NF006521">
    <property type="entry name" value="PRK08965.1-5"/>
    <property type="match status" value="1"/>
</dbReference>
<evidence type="ECO:0000256" key="6">
    <source>
        <dbReference type="ARBA" id="ARBA00023136"/>
    </source>
</evidence>
<dbReference type="InterPro" id="IPR002758">
    <property type="entry name" value="Cation_antiport_E"/>
</dbReference>
<sequence>MSQSHAEPGDPRSTSAVPADRSRLRRILTRLPTIVLLTTMWVILWGKPEPGTIVAGAIVATLCYWAAKLPHIPVRLSFRPLAALRLVAYIGYDLVASSVRVAIHSLWRPNRTSGAIVAEPLRTDSDFLLAMITGGLSLVTGSLVIELNREEGVVYMHGIPMNSPRSVEQLRRQIRRTEELFVRAFGTNHDLAEFQRRANGGSTN</sequence>
<feature type="transmembrane region" description="Helical" evidence="7">
    <location>
        <begin position="50"/>
        <end position="67"/>
    </location>
</feature>
<keyword evidence="6 7" id="KW-0472">Membrane</keyword>
<accession>A0ABP7ESZ3</accession>
<dbReference type="RefSeq" id="WP_344966170.1">
    <property type="nucleotide sequence ID" value="NZ_BAABDD010000001.1"/>
</dbReference>
<feature type="transmembrane region" description="Helical" evidence="7">
    <location>
        <begin position="87"/>
        <end position="107"/>
    </location>
</feature>
<dbReference type="EMBL" id="BAABDD010000001">
    <property type="protein sequence ID" value="GAA3723675.1"/>
    <property type="molecule type" value="Genomic_DNA"/>
</dbReference>
<feature type="transmembrane region" description="Helical" evidence="7">
    <location>
        <begin position="27"/>
        <end position="44"/>
    </location>
</feature>
<keyword evidence="9" id="KW-1185">Reference proteome</keyword>
<gene>
    <name evidence="8" type="ORF">GCM10022402_00390</name>
</gene>
<keyword evidence="5 7" id="KW-1133">Transmembrane helix</keyword>
<evidence type="ECO:0000256" key="4">
    <source>
        <dbReference type="ARBA" id="ARBA00022692"/>
    </source>
</evidence>
<keyword evidence="3" id="KW-1003">Cell membrane</keyword>
<organism evidence="8 9">
    <name type="scientific">Salinactinospora qingdaonensis</name>
    <dbReference type="NCBI Taxonomy" id="702744"/>
    <lineage>
        <taxon>Bacteria</taxon>
        <taxon>Bacillati</taxon>
        <taxon>Actinomycetota</taxon>
        <taxon>Actinomycetes</taxon>
        <taxon>Streptosporangiales</taxon>
        <taxon>Nocardiopsidaceae</taxon>
        <taxon>Salinactinospora</taxon>
    </lineage>
</organism>
<keyword evidence="4 7" id="KW-0812">Transmembrane</keyword>
<proteinExistence type="inferred from homology"/>
<feature type="transmembrane region" description="Helical" evidence="7">
    <location>
        <begin position="127"/>
        <end position="147"/>
    </location>
</feature>
<comment type="similarity">
    <text evidence="2">Belongs to the CPA3 antiporters (TC 2.A.63) subunit E family.</text>
</comment>
<evidence type="ECO:0000256" key="1">
    <source>
        <dbReference type="ARBA" id="ARBA00004651"/>
    </source>
</evidence>
<evidence type="ECO:0000256" key="2">
    <source>
        <dbReference type="ARBA" id="ARBA00006228"/>
    </source>
</evidence>
<reference evidence="9" key="1">
    <citation type="journal article" date="2019" name="Int. J. Syst. Evol. Microbiol.">
        <title>The Global Catalogue of Microorganisms (GCM) 10K type strain sequencing project: providing services to taxonomists for standard genome sequencing and annotation.</title>
        <authorList>
            <consortium name="The Broad Institute Genomics Platform"/>
            <consortium name="The Broad Institute Genome Sequencing Center for Infectious Disease"/>
            <person name="Wu L."/>
            <person name="Ma J."/>
        </authorList>
    </citation>
    <scope>NUCLEOTIDE SEQUENCE [LARGE SCALE GENOMIC DNA]</scope>
    <source>
        <strain evidence="9">JCM 17137</strain>
    </source>
</reference>
<comment type="subcellular location">
    <subcellularLocation>
        <location evidence="1">Cell membrane</location>
        <topology evidence="1">Multi-pass membrane protein</topology>
    </subcellularLocation>
</comment>
<dbReference type="Pfam" id="PF01899">
    <property type="entry name" value="MNHE"/>
    <property type="match status" value="1"/>
</dbReference>
<dbReference type="PANTHER" id="PTHR34584:SF1">
    <property type="entry name" value="NA(+)_H(+) ANTIPORTER SUBUNIT E1"/>
    <property type="match status" value="1"/>
</dbReference>
<evidence type="ECO:0000313" key="9">
    <source>
        <dbReference type="Proteomes" id="UP001500908"/>
    </source>
</evidence>
<evidence type="ECO:0000256" key="7">
    <source>
        <dbReference type="SAM" id="Phobius"/>
    </source>
</evidence>
<dbReference type="PANTHER" id="PTHR34584">
    <property type="entry name" value="NA(+)/H(+) ANTIPORTER SUBUNIT E1"/>
    <property type="match status" value="1"/>
</dbReference>
<comment type="caution">
    <text evidence="8">The sequence shown here is derived from an EMBL/GenBank/DDBJ whole genome shotgun (WGS) entry which is preliminary data.</text>
</comment>
<evidence type="ECO:0000313" key="8">
    <source>
        <dbReference type="EMBL" id="GAA3723675.1"/>
    </source>
</evidence>
<evidence type="ECO:0000256" key="3">
    <source>
        <dbReference type="ARBA" id="ARBA00022475"/>
    </source>
</evidence>